<dbReference type="SUPFAM" id="SSF53383">
    <property type="entry name" value="PLP-dependent transferases"/>
    <property type="match status" value="1"/>
</dbReference>
<dbReference type="InterPro" id="IPR015424">
    <property type="entry name" value="PyrdxlP-dep_Trfase"/>
</dbReference>
<comment type="pathway">
    <text evidence="7">Amino-acid biosynthesis; L-histidine biosynthesis; L-histidine from 5-phospho-alpha-D-ribose 1-diphosphate: step 7/9.</text>
</comment>
<evidence type="ECO:0000256" key="3">
    <source>
        <dbReference type="ARBA" id="ARBA00022576"/>
    </source>
</evidence>
<dbReference type="PANTHER" id="PTHR43643">
    <property type="entry name" value="HISTIDINOL-PHOSPHATE AMINOTRANSFERASE 2"/>
    <property type="match status" value="1"/>
</dbReference>
<comment type="catalytic activity">
    <reaction evidence="7">
        <text>L-histidinol phosphate + 2-oxoglutarate = 3-(imidazol-4-yl)-2-oxopropyl phosphate + L-glutamate</text>
        <dbReference type="Rhea" id="RHEA:23744"/>
        <dbReference type="ChEBI" id="CHEBI:16810"/>
        <dbReference type="ChEBI" id="CHEBI:29985"/>
        <dbReference type="ChEBI" id="CHEBI:57766"/>
        <dbReference type="ChEBI" id="CHEBI:57980"/>
        <dbReference type="EC" id="2.6.1.9"/>
    </reaction>
</comment>
<dbReference type="Pfam" id="PF00155">
    <property type="entry name" value="Aminotran_1_2"/>
    <property type="match status" value="1"/>
</dbReference>
<dbReference type="Gene3D" id="3.90.1150.10">
    <property type="entry name" value="Aspartate Aminotransferase, domain 1"/>
    <property type="match status" value="1"/>
</dbReference>
<dbReference type="InterPro" id="IPR004839">
    <property type="entry name" value="Aminotransferase_I/II_large"/>
</dbReference>
<dbReference type="UniPathway" id="UPA00031">
    <property type="reaction ID" value="UER00012"/>
</dbReference>
<dbReference type="Gene3D" id="3.40.640.10">
    <property type="entry name" value="Type I PLP-dependent aspartate aminotransferase-like (Major domain)"/>
    <property type="match status" value="1"/>
</dbReference>
<dbReference type="AlphaFoldDB" id="N4WSG4"/>
<dbReference type="eggNOG" id="COG0079">
    <property type="taxonomic scope" value="Bacteria"/>
</dbReference>
<evidence type="ECO:0000313" key="10">
    <source>
        <dbReference type="Proteomes" id="UP000012283"/>
    </source>
</evidence>
<organism evidence="9 10">
    <name type="scientific">Gracilibacillus halophilus YIM-C55.5</name>
    <dbReference type="NCBI Taxonomy" id="1308866"/>
    <lineage>
        <taxon>Bacteria</taxon>
        <taxon>Bacillati</taxon>
        <taxon>Bacillota</taxon>
        <taxon>Bacilli</taxon>
        <taxon>Bacillales</taxon>
        <taxon>Bacillaceae</taxon>
        <taxon>Gracilibacillus</taxon>
    </lineage>
</organism>
<evidence type="ECO:0000256" key="7">
    <source>
        <dbReference type="HAMAP-Rule" id="MF_01023"/>
    </source>
</evidence>
<dbReference type="GO" id="GO:0004400">
    <property type="term" value="F:histidinol-phosphate transaminase activity"/>
    <property type="evidence" value="ECO:0007669"/>
    <property type="project" value="UniProtKB-UniRule"/>
</dbReference>
<evidence type="ECO:0000256" key="4">
    <source>
        <dbReference type="ARBA" id="ARBA00022679"/>
    </source>
</evidence>
<dbReference type="OrthoDB" id="9813612at2"/>
<comment type="cofactor">
    <cofactor evidence="1 7">
        <name>pyridoxal 5'-phosphate</name>
        <dbReference type="ChEBI" id="CHEBI:597326"/>
    </cofactor>
</comment>
<dbReference type="STRING" id="1308866.J416_04953"/>
<keyword evidence="6 7" id="KW-0368">Histidine biosynthesis</keyword>
<dbReference type="HAMAP" id="MF_01023">
    <property type="entry name" value="HisC_aminotrans_2"/>
    <property type="match status" value="1"/>
</dbReference>
<keyword evidence="10" id="KW-1185">Reference proteome</keyword>
<evidence type="ECO:0000259" key="8">
    <source>
        <dbReference type="Pfam" id="PF00155"/>
    </source>
</evidence>
<dbReference type="PATRIC" id="fig|1308866.3.peg.1001"/>
<evidence type="ECO:0000256" key="2">
    <source>
        <dbReference type="ARBA" id="ARBA00011738"/>
    </source>
</evidence>
<dbReference type="PANTHER" id="PTHR43643:SF3">
    <property type="entry name" value="HISTIDINOL-PHOSPHATE AMINOTRANSFERASE"/>
    <property type="match status" value="1"/>
</dbReference>
<keyword evidence="4 7" id="KW-0808">Transferase</keyword>
<comment type="caution">
    <text evidence="9">The sequence shown here is derived from an EMBL/GenBank/DDBJ whole genome shotgun (WGS) entry which is preliminary data.</text>
</comment>
<gene>
    <name evidence="7" type="primary">hisC</name>
    <name evidence="9" type="ORF">J416_04953</name>
</gene>
<evidence type="ECO:0000313" key="9">
    <source>
        <dbReference type="EMBL" id="ENH97335.1"/>
    </source>
</evidence>
<comment type="similarity">
    <text evidence="7">Belongs to the class-II pyridoxal-phosphate-dependent aminotransferase family. Histidinol-phosphate aminotransferase subfamily.</text>
</comment>
<accession>N4WSG4</accession>
<comment type="subunit">
    <text evidence="2 7">Homodimer.</text>
</comment>
<protein>
    <recommendedName>
        <fullName evidence="7">Histidinol-phosphate aminotransferase</fullName>
        <ecNumber evidence="7">2.6.1.9</ecNumber>
    </recommendedName>
    <alternativeName>
        <fullName evidence="7">Imidazole acetol-phosphate transaminase</fullName>
    </alternativeName>
</protein>
<dbReference type="InterPro" id="IPR015421">
    <property type="entry name" value="PyrdxlP-dep_Trfase_major"/>
</dbReference>
<dbReference type="EMBL" id="APML01000019">
    <property type="protein sequence ID" value="ENH97335.1"/>
    <property type="molecule type" value="Genomic_DNA"/>
</dbReference>
<dbReference type="GO" id="GO:0000105">
    <property type="term" value="P:L-histidine biosynthetic process"/>
    <property type="evidence" value="ECO:0007669"/>
    <property type="project" value="UniProtKB-UniRule"/>
</dbReference>
<evidence type="ECO:0000256" key="5">
    <source>
        <dbReference type="ARBA" id="ARBA00022898"/>
    </source>
</evidence>
<dbReference type="NCBIfam" id="TIGR01141">
    <property type="entry name" value="hisC"/>
    <property type="match status" value="1"/>
</dbReference>
<dbReference type="GO" id="GO:0030170">
    <property type="term" value="F:pyridoxal phosphate binding"/>
    <property type="evidence" value="ECO:0007669"/>
    <property type="project" value="InterPro"/>
</dbReference>
<evidence type="ECO:0000256" key="1">
    <source>
        <dbReference type="ARBA" id="ARBA00001933"/>
    </source>
</evidence>
<dbReference type="InterPro" id="IPR015422">
    <property type="entry name" value="PyrdxlP-dep_Trfase_small"/>
</dbReference>
<dbReference type="RefSeq" id="WP_003466145.1">
    <property type="nucleotide sequence ID" value="NZ_APML01000019.1"/>
</dbReference>
<sequence>MHAKKVFQSMSPYTPGKQIEDVKKEYGLTRIIKLASNENPFGYSDKVKEAIPKMIEHLEIYPDGYAKALREKLAAYMNVNQDQIIFGAGSDEIVDILCRTYLEPGTNTIMAAPTFPQYKHNGLIQGADVHEIPLVNGYHDLETMLETIDEQTRVVWLCSPNNPTGTLIDRNSLVDFLERCPRDVMVVLDEAYYEYIEKENDPQAIQLLEEYPNLVILRTFSKAYGLANLRVGYGIASEEIATLLNITRGPFNTTSISQLSALAALEDQAFLEKTYQRNIENKKEFLAFCDQVGLDYYDSEANFVFVTLPTSGDALFEYLLQYGFIVRSGEALGHPNGVRITIGSKEQMKELSAYIQKFLSSIDKENEA</sequence>
<name>N4WSG4_9BACI</name>
<keyword evidence="5 7" id="KW-0663">Pyridoxal phosphate</keyword>
<reference evidence="9 10" key="1">
    <citation type="submission" date="2013-03" db="EMBL/GenBank/DDBJ databases">
        <title>Draft genome sequence of Gracibacillus halophilus YIM-C55.5, a moderately halophilic and thermophilic organism from the Xiaochaidamu salt lake.</title>
        <authorList>
            <person name="Sugumar T."/>
            <person name="Polireddy D.R."/>
            <person name="Antony A."/>
            <person name="Madhava Y.R."/>
            <person name="Sivakumar N."/>
        </authorList>
    </citation>
    <scope>NUCLEOTIDE SEQUENCE [LARGE SCALE GENOMIC DNA]</scope>
    <source>
        <strain evidence="9 10">YIM-C55.5</strain>
    </source>
</reference>
<feature type="domain" description="Aminotransferase class I/classII large" evidence="8">
    <location>
        <begin position="30"/>
        <end position="353"/>
    </location>
</feature>
<keyword evidence="7" id="KW-0028">Amino-acid biosynthesis</keyword>
<dbReference type="InterPro" id="IPR005861">
    <property type="entry name" value="HisP_aminotrans"/>
</dbReference>
<dbReference type="CDD" id="cd00609">
    <property type="entry name" value="AAT_like"/>
    <property type="match status" value="1"/>
</dbReference>
<proteinExistence type="inferred from homology"/>
<keyword evidence="3 7" id="KW-0032">Aminotransferase</keyword>
<dbReference type="EC" id="2.6.1.9" evidence="7"/>
<dbReference type="Proteomes" id="UP000012283">
    <property type="component" value="Unassembled WGS sequence"/>
</dbReference>
<evidence type="ECO:0000256" key="6">
    <source>
        <dbReference type="ARBA" id="ARBA00023102"/>
    </source>
</evidence>
<feature type="modified residue" description="N6-(pyridoxal phosphate)lysine" evidence="7">
    <location>
        <position position="222"/>
    </location>
</feature>
<dbReference type="InterPro" id="IPR050106">
    <property type="entry name" value="HistidinolP_aminotransfase"/>
</dbReference>